<evidence type="ECO:0000256" key="1">
    <source>
        <dbReference type="SAM" id="MobiDB-lite"/>
    </source>
</evidence>
<dbReference type="Proteomes" id="UP000503462">
    <property type="component" value="Chromosome 1"/>
</dbReference>
<reference evidence="2 3" key="1">
    <citation type="journal article" date="2016" name="Sci. Rep.">
        <title>Peltaster fructicola genome reveals evolution from an invasive phytopathogen to an ectophytic parasite.</title>
        <authorList>
            <person name="Xu C."/>
            <person name="Chen H."/>
            <person name="Gleason M.L."/>
            <person name="Xu J.R."/>
            <person name="Liu H."/>
            <person name="Zhang R."/>
            <person name="Sun G."/>
        </authorList>
    </citation>
    <scope>NUCLEOTIDE SEQUENCE [LARGE SCALE GENOMIC DNA]</scope>
    <source>
        <strain evidence="2 3">LNHT1506</strain>
    </source>
</reference>
<accession>A0A6H0XNF6</accession>
<feature type="compositionally biased region" description="Polar residues" evidence="1">
    <location>
        <begin position="58"/>
        <end position="83"/>
    </location>
</feature>
<gene>
    <name evidence="2" type="ORF">AMS68_001537</name>
</gene>
<sequence length="134" mass="14776">MSDTKKGKIGWTDTEKLGLILQIVAKSGKIPWDELELPEGRTQKACQVMLDKEKTKVKQASSKDSNSNNEDGSSAEKSPSLKSTAKKRKASEFKTPEKKAKTPRAGKKGKTQDDSEVEVENEIDLADVPKVEEE</sequence>
<keyword evidence="3" id="KW-1185">Reference proteome</keyword>
<dbReference type="AlphaFoldDB" id="A0A6H0XNF6"/>
<evidence type="ECO:0000313" key="3">
    <source>
        <dbReference type="Proteomes" id="UP000503462"/>
    </source>
</evidence>
<dbReference type="OrthoDB" id="5371646at2759"/>
<feature type="compositionally biased region" description="Basic and acidic residues" evidence="1">
    <location>
        <begin position="90"/>
        <end position="100"/>
    </location>
</feature>
<organism evidence="2 3">
    <name type="scientific">Peltaster fructicola</name>
    <dbReference type="NCBI Taxonomy" id="286661"/>
    <lineage>
        <taxon>Eukaryota</taxon>
        <taxon>Fungi</taxon>
        <taxon>Dikarya</taxon>
        <taxon>Ascomycota</taxon>
        <taxon>Pezizomycotina</taxon>
        <taxon>Dothideomycetes</taxon>
        <taxon>Dothideomycetes incertae sedis</taxon>
        <taxon>Peltaster</taxon>
    </lineage>
</organism>
<feature type="compositionally biased region" description="Acidic residues" evidence="1">
    <location>
        <begin position="114"/>
        <end position="125"/>
    </location>
</feature>
<evidence type="ECO:0008006" key="4">
    <source>
        <dbReference type="Google" id="ProtNLM"/>
    </source>
</evidence>
<protein>
    <recommendedName>
        <fullName evidence="4">Myb-like domain-containing protein</fullName>
    </recommendedName>
</protein>
<dbReference type="EMBL" id="CP051139">
    <property type="protein sequence ID" value="QIW96019.1"/>
    <property type="molecule type" value="Genomic_DNA"/>
</dbReference>
<evidence type="ECO:0000313" key="2">
    <source>
        <dbReference type="EMBL" id="QIW96019.1"/>
    </source>
</evidence>
<name>A0A6H0XNF6_9PEZI</name>
<proteinExistence type="predicted"/>
<feature type="region of interest" description="Disordered" evidence="1">
    <location>
        <begin position="53"/>
        <end position="134"/>
    </location>
</feature>